<organism evidence="2">
    <name type="scientific">candidate division WOR-3 bacterium</name>
    <dbReference type="NCBI Taxonomy" id="2052148"/>
    <lineage>
        <taxon>Bacteria</taxon>
        <taxon>Bacteria division WOR-3</taxon>
    </lineage>
</organism>
<dbReference type="EMBL" id="DSTU01000007">
    <property type="protein sequence ID" value="HFJ54225.1"/>
    <property type="molecule type" value="Genomic_DNA"/>
</dbReference>
<keyword evidence="1" id="KW-0704">Schiff base</keyword>
<proteinExistence type="predicted"/>
<dbReference type="PANTHER" id="PTHR10683">
    <property type="entry name" value="TRANSALDOLASE"/>
    <property type="match status" value="1"/>
</dbReference>
<dbReference type="Pfam" id="PF00923">
    <property type="entry name" value="TAL_FSA"/>
    <property type="match status" value="1"/>
</dbReference>
<dbReference type="InterPro" id="IPR018225">
    <property type="entry name" value="Transaldolase_AS"/>
</dbReference>
<dbReference type="InterPro" id="IPR001585">
    <property type="entry name" value="TAL/FSA"/>
</dbReference>
<protein>
    <submittedName>
        <fullName evidence="2">Transaldolase</fullName>
    </submittedName>
</protein>
<dbReference type="EMBL" id="DSKA01000136">
    <property type="protein sequence ID" value="HEE18275.1"/>
    <property type="molecule type" value="Genomic_DNA"/>
</dbReference>
<reference evidence="2" key="1">
    <citation type="journal article" date="2020" name="mSystems">
        <title>Genome- and Community-Level Interaction Insights into Carbon Utilization and Element Cycling Functions of Hydrothermarchaeota in Hydrothermal Sediment.</title>
        <authorList>
            <person name="Zhou Z."/>
            <person name="Liu Y."/>
            <person name="Xu W."/>
            <person name="Pan J."/>
            <person name="Luo Z.H."/>
            <person name="Li M."/>
        </authorList>
    </citation>
    <scope>NUCLEOTIDE SEQUENCE [LARGE SCALE GENOMIC DNA]</scope>
    <source>
        <strain evidence="3">SpSt-236</strain>
        <strain evidence="2">SpSt-265</strain>
        <strain evidence="4">SpSt-465</strain>
    </source>
</reference>
<sequence>MIFIDSADINEVKQAVALGFVRGCTTNPALLAKVRQEPQSVIAEICRLVPGPVFYQLTGRTREEREQEAREFYQIAPDKIVLKVPMTTENMALVTELTPEIPCAATAVFSGYQTLLAIEAGCSYVIPYVNRATRLLGDGLKLVREMLEVVRASGRPVEIVAASIKTSDEAGAAYLAGAHHLTLPLAVIQAFGNHQLSEAAIAEFDRYRA</sequence>
<gene>
    <name evidence="3" type="ORF">ENP62_01835</name>
    <name evidence="2" type="ORF">ENP94_03735</name>
    <name evidence="4" type="ORF">ENS16_06010</name>
</gene>
<name>A0A7C1SJR5_UNCW3</name>
<evidence type="ECO:0000313" key="4">
    <source>
        <dbReference type="EMBL" id="HFJ54225.1"/>
    </source>
</evidence>
<evidence type="ECO:0000256" key="1">
    <source>
        <dbReference type="ARBA" id="ARBA00023270"/>
    </source>
</evidence>
<dbReference type="InterPro" id="IPR013785">
    <property type="entry name" value="Aldolase_TIM"/>
</dbReference>
<dbReference type="Gene3D" id="3.20.20.70">
    <property type="entry name" value="Aldolase class I"/>
    <property type="match status" value="1"/>
</dbReference>
<comment type="caution">
    <text evidence="2">The sequence shown here is derived from an EMBL/GenBank/DDBJ whole genome shotgun (WGS) entry which is preliminary data.</text>
</comment>
<dbReference type="PANTHER" id="PTHR10683:SF40">
    <property type="entry name" value="FRUCTOSE-6-PHOSPHATE ALDOLASE 1-RELATED"/>
    <property type="match status" value="1"/>
</dbReference>
<accession>A0A7C1SJR5</accession>
<dbReference type="AlphaFoldDB" id="A0A7C1SJR5"/>
<dbReference type="EMBL" id="DSLG01000004">
    <property type="protein sequence ID" value="HEA87105.1"/>
    <property type="molecule type" value="Genomic_DNA"/>
</dbReference>
<evidence type="ECO:0000313" key="3">
    <source>
        <dbReference type="EMBL" id="HEE18275.1"/>
    </source>
</evidence>
<dbReference type="GO" id="GO:0005975">
    <property type="term" value="P:carbohydrate metabolic process"/>
    <property type="evidence" value="ECO:0007669"/>
    <property type="project" value="InterPro"/>
</dbReference>
<evidence type="ECO:0000313" key="2">
    <source>
        <dbReference type="EMBL" id="HEA87105.1"/>
    </source>
</evidence>
<dbReference type="SUPFAM" id="SSF51569">
    <property type="entry name" value="Aldolase"/>
    <property type="match status" value="1"/>
</dbReference>
<dbReference type="PROSITE" id="PS01054">
    <property type="entry name" value="TRANSALDOLASE_1"/>
    <property type="match status" value="1"/>
</dbReference>